<dbReference type="Pfam" id="PF04991">
    <property type="entry name" value="LicD"/>
    <property type="match status" value="1"/>
</dbReference>
<reference evidence="2 3" key="1">
    <citation type="submission" date="2019-08" db="EMBL/GenBank/DDBJ databases">
        <title>In-depth cultivation of the pig gut microbiome towards novel bacterial diversity and tailored functional studies.</title>
        <authorList>
            <person name="Wylensek D."/>
            <person name="Hitch T.C.A."/>
            <person name="Clavel T."/>
        </authorList>
    </citation>
    <scope>NUCLEOTIDE SEQUENCE [LARGE SCALE GENOMIC DNA]</scope>
    <source>
        <strain evidence="2 3">NM-380-WT-3C1</strain>
    </source>
</reference>
<accession>A0A7X2PAZ7</accession>
<dbReference type="AlphaFoldDB" id="A0A7X2PAZ7"/>
<feature type="domain" description="LicD/FKTN/FKRP nucleotidyltransferase" evidence="1">
    <location>
        <begin position="4"/>
        <end position="80"/>
    </location>
</feature>
<gene>
    <name evidence="2" type="ORF">FYJ80_02185</name>
</gene>
<evidence type="ECO:0000313" key="3">
    <source>
        <dbReference type="Proteomes" id="UP000460549"/>
    </source>
</evidence>
<name>A0A7X2PAZ7_9SPIO</name>
<dbReference type="InterPro" id="IPR007074">
    <property type="entry name" value="LicD/FKTN/FKRP_NTP_transf"/>
</dbReference>
<organism evidence="2 3">
    <name type="scientific">Bullifex porci</name>
    <dbReference type="NCBI Taxonomy" id="2606638"/>
    <lineage>
        <taxon>Bacteria</taxon>
        <taxon>Pseudomonadati</taxon>
        <taxon>Spirochaetota</taxon>
        <taxon>Spirochaetia</taxon>
        <taxon>Spirochaetales</taxon>
        <taxon>Spirochaetaceae</taxon>
        <taxon>Bullifex</taxon>
    </lineage>
</organism>
<keyword evidence="3" id="KW-1185">Reference proteome</keyword>
<dbReference type="RefSeq" id="WP_154424487.1">
    <property type="nucleotide sequence ID" value="NZ_VUNN01000002.1"/>
</dbReference>
<dbReference type="GO" id="GO:0009100">
    <property type="term" value="P:glycoprotein metabolic process"/>
    <property type="evidence" value="ECO:0007669"/>
    <property type="project" value="UniProtKB-ARBA"/>
</dbReference>
<dbReference type="Proteomes" id="UP000460549">
    <property type="component" value="Unassembled WGS sequence"/>
</dbReference>
<sequence>MGCDDVDLNIPRFDYEKLLDSFSDPTGRYRIISIRDKGYYLPSAKIFDTTTIMRENYDVSLDIGLFIDLFPMDNLSNDLTEAKRMFRRIK</sequence>
<dbReference type="EMBL" id="VUNN01000002">
    <property type="protein sequence ID" value="MSU05591.1"/>
    <property type="molecule type" value="Genomic_DNA"/>
</dbReference>
<evidence type="ECO:0000313" key="2">
    <source>
        <dbReference type="EMBL" id="MSU05591.1"/>
    </source>
</evidence>
<comment type="caution">
    <text evidence="2">The sequence shown here is derived from an EMBL/GenBank/DDBJ whole genome shotgun (WGS) entry which is preliminary data.</text>
</comment>
<evidence type="ECO:0000259" key="1">
    <source>
        <dbReference type="Pfam" id="PF04991"/>
    </source>
</evidence>
<protein>
    <submittedName>
        <fullName evidence="2">LicD family protein</fullName>
    </submittedName>
</protein>
<proteinExistence type="predicted"/>